<evidence type="ECO:0000313" key="1">
    <source>
        <dbReference type="EMBL" id="BAU73934.1"/>
    </source>
</evidence>
<protein>
    <submittedName>
        <fullName evidence="1">Uncharacterized protein</fullName>
    </submittedName>
</protein>
<dbReference type="AlphaFoldDB" id="L8MHC5"/>
<accession>A0A143SQ27</accession>
<dbReference type="eggNOG" id="COG2801">
    <property type="taxonomic scope" value="Bacteria"/>
</dbReference>
<evidence type="ECO:0000313" key="2">
    <source>
        <dbReference type="Proteomes" id="UP000218554"/>
    </source>
</evidence>
<proteinExistence type="predicted"/>
<name>L8MHC5_METFU</name>
<gene>
    <name evidence="1" type="ORF">KF707C_22460</name>
</gene>
<reference evidence="1 2" key="2">
    <citation type="journal article" date="2017" name="Int. J. Syst. Evol. Microbiol.">
        <title>Pseudomonas furukawaii sp. nov., a polychlorinated biphenyl-degrading bacterium isolated from biphenyl-contaminated soil in Japan.</title>
        <authorList>
            <person name="Kimura N."/>
            <person name="Watanabe T."/>
            <person name="Suenaga H."/>
            <person name="Fujihara H."/>
            <person name="Futagami T."/>
            <person name="Goto M."/>
            <person name="Hanada S."/>
            <person name="Hirose J."/>
        </authorList>
    </citation>
    <scope>NUCLEOTIDE SEQUENCE [LARGE SCALE GENOMIC DNA]</scope>
    <source>
        <strain evidence="2">DSM 10086 / NBRC 110670 / KF707</strain>
    </source>
</reference>
<dbReference type="OrthoDB" id="8746011at2"/>
<keyword evidence="2" id="KW-1185">Reference proteome</keyword>
<dbReference type="KEGG" id="pfuw:KF707C_22460"/>
<organism evidence="1 2">
    <name type="scientific">Metapseudomonas furukawaii</name>
    <name type="common">Pseudomonas furukawaii</name>
    <dbReference type="NCBI Taxonomy" id="1149133"/>
    <lineage>
        <taxon>Bacteria</taxon>
        <taxon>Pseudomonadati</taxon>
        <taxon>Pseudomonadota</taxon>
        <taxon>Gammaproteobacteria</taxon>
        <taxon>Pseudomonadales</taxon>
        <taxon>Pseudomonadaceae</taxon>
        <taxon>Metapseudomonas</taxon>
    </lineage>
</organism>
<sequence>MSNRDSELLDRVLDAHGGIERWRRFSRVEASITSSGILWDLKGLRQDSQSRRMSVWLHEQRASVTPFGAPNQRTAYCPGRIAIETTEGEVVAERLDPRSSFQGHGETTPWDPLHRAYFNGYALWSYLTMPFLFCLPGVLAEEVEPWREGAERWRRLRVRFPESVATHCEVQDFYFGDDFLLRRHDYSVDVSGGIPAAQYVHDYISASGLCMPSKRRAYRRDSSGRAIEAELLVAIDLSNISYESE</sequence>
<dbReference type="RefSeq" id="WP_003449847.1">
    <property type="nucleotide sequence ID" value="NZ_AJMR01000084.1"/>
</dbReference>
<reference evidence="2" key="1">
    <citation type="submission" date="2015-05" db="EMBL/GenBank/DDBJ databases">
        <title>Draft genome sequencing of a biphenyl-degrading bacterium, Pseudomonas balearica KF707 (=NBRC110670).</title>
        <authorList>
            <person name="Kimura N."/>
            <person name="Hirose J."/>
            <person name="Watanabe T."/>
            <person name="Suenaga H."/>
            <person name="Fujihara H."/>
            <person name="Noguchi M."/>
            <person name="Hashimoto M."/>
            <person name="Shimodaira J."/>
            <person name="Tsuchikane K."/>
            <person name="Hosoyama A."/>
            <person name="Yamazoe A."/>
            <person name="Fujita N."/>
            <person name="Furukawa K."/>
        </authorList>
    </citation>
    <scope>NUCLEOTIDE SEQUENCE [LARGE SCALE GENOMIC DNA]</scope>
    <source>
        <strain evidence="2">DSM 10086 / NBRC 110670 / KF707</strain>
    </source>
</reference>
<dbReference type="EMBL" id="AP014862">
    <property type="protein sequence ID" value="BAU73934.1"/>
    <property type="molecule type" value="Genomic_DNA"/>
</dbReference>
<dbReference type="Proteomes" id="UP000218554">
    <property type="component" value="Chromosome"/>
</dbReference>
<accession>L8MHC5</accession>